<dbReference type="NCBIfam" id="TIGR00682">
    <property type="entry name" value="lpxK"/>
    <property type="match status" value="1"/>
</dbReference>
<evidence type="ECO:0000256" key="12">
    <source>
        <dbReference type="ARBA" id="ARBA00029757"/>
    </source>
</evidence>
<protein>
    <recommendedName>
        <fullName evidence="4 13">Tetraacyldisaccharide 4'-kinase</fullName>
        <ecNumber evidence="3 13">2.7.1.130</ecNumber>
    </recommendedName>
    <alternativeName>
        <fullName evidence="12 13">Lipid A 4'-kinase</fullName>
    </alternativeName>
</protein>
<comment type="similarity">
    <text evidence="13">Belongs to the LpxK family.</text>
</comment>
<dbReference type="Pfam" id="PF02606">
    <property type="entry name" value="LpxK"/>
    <property type="match status" value="1"/>
</dbReference>
<dbReference type="Proteomes" id="UP000011135">
    <property type="component" value="Unassembled WGS sequence"/>
</dbReference>
<evidence type="ECO:0000256" key="9">
    <source>
        <dbReference type="ARBA" id="ARBA00022777"/>
    </source>
</evidence>
<keyword evidence="6 13" id="KW-0441">Lipid A biosynthesis</keyword>
<sequence length="370" mass="42563">MSFILVINGQFCGDSKLCKCAIPDRSFMNFLGVLLFPFTFLYDLITRLRNYLYDTGYKRSFEFQTNVISVGNLSVGGTGKSPMVEYIIRLLRNRKLVTLSRGYGRQSRGFRIATEEDTPKTIGDEPYLFYKKFDHVYVTVGEQRAVAIPFILAELPDTEVIILDDAYQHRPVKPSLNILLTDYTKPFFEDHILPTGRLRESRKGAKRADIIVVTKCPENPDVHRYDLQIKKYNPTAHIAFSSIAYLPPQRISGTRDFCQNVFLVTGIANPRSLKEHIEANYRLIGEHYFKDHHDYTEKDVRLIKKEFEAKAKDVACVLTTEKDMVKLHPLLKKGEFSGLPVFYLPIETVFVNGGKRFDEMVLNSIRSYSD</sequence>
<dbReference type="GO" id="GO:0009029">
    <property type="term" value="F:lipid-A 4'-kinase activity"/>
    <property type="evidence" value="ECO:0007669"/>
    <property type="project" value="UniProtKB-UniRule"/>
</dbReference>
<comment type="caution">
    <text evidence="13">Lacks conserved residue(s) required for the propagation of feature annotation.</text>
</comment>
<dbReference type="GO" id="GO:0009245">
    <property type="term" value="P:lipid A biosynthetic process"/>
    <property type="evidence" value="ECO:0007669"/>
    <property type="project" value="UniProtKB-UniRule"/>
</dbReference>
<evidence type="ECO:0000256" key="11">
    <source>
        <dbReference type="ARBA" id="ARBA00023098"/>
    </source>
</evidence>
<evidence type="ECO:0000256" key="7">
    <source>
        <dbReference type="ARBA" id="ARBA00022679"/>
    </source>
</evidence>
<dbReference type="HAMAP" id="MF_00409">
    <property type="entry name" value="LpxK"/>
    <property type="match status" value="1"/>
</dbReference>
<dbReference type="InterPro" id="IPR027417">
    <property type="entry name" value="P-loop_NTPase"/>
</dbReference>
<keyword evidence="9 13" id="KW-0418">Kinase</keyword>
<evidence type="ECO:0000313" key="14">
    <source>
        <dbReference type="EMBL" id="ELR73238.1"/>
    </source>
</evidence>
<dbReference type="GO" id="GO:0009244">
    <property type="term" value="P:lipopolysaccharide core region biosynthetic process"/>
    <property type="evidence" value="ECO:0007669"/>
    <property type="project" value="TreeGrafter"/>
</dbReference>
<dbReference type="EC" id="2.7.1.130" evidence="3 13"/>
<keyword evidence="8 13" id="KW-0547">Nucleotide-binding</keyword>
<evidence type="ECO:0000256" key="8">
    <source>
        <dbReference type="ARBA" id="ARBA00022741"/>
    </source>
</evidence>
<comment type="caution">
    <text evidence="14">The sequence shown here is derived from an EMBL/GenBank/DDBJ whole genome shotgun (WGS) entry which is preliminary data.</text>
</comment>
<dbReference type="PATRIC" id="fig|1237149.3.peg.670"/>
<evidence type="ECO:0000256" key="2">
    <source>
        <dbReference type="ARBA" id="ARBA00004870"/>
    </source>
</evidence>
<evidence type="ECO:0000256" key="1">
    <source>
        <dbReference type="ARBA" id="ARBA00002274"/>
    </source>
</evidence>
<evidence type="ECO:0000256" key="4">
    <source>
        <dbReference type="ARBA" id="ARBA00016436"/>
    </source>
</evidence>
<dbReference type="UniPathway" id="UPA00359">
    <property type="reaction ID" value="UER00482"/>
</dbReference>
<dbReference type="GO" id="GO:0005524">
    <property type="term" value="F:ATP binding"/>
    <property type="evidence" value="ECO:0007669"/>
    <property type="project" value="UniProtKB-UniRule"/>
</dbReference>
<proteinExistence type="inferred from homology"/>
<keyword evidence="11 13" id="KW-0443">Lipid metabolism</keyword>
<dbReference type="InterPro" id="IPR003758">
    <property type="entry name" value="LpxK"/>
</dbReference>
<accession>L8JYL5</accession>
<comment type="function">
    <text evidence="1 13">Transfers the gamma-phosphate of ATP to the 4'-position of a tetraacyldisaccharide 1-phosphate intermediate (termed DS-1-P) to form tetraacyldisaccharide 1,4'-bis-phosphate (lipid IVA).</text>
</comment>
<keyword evidence="7 13" id="KW-0808">Transferase</keyword>
<organism evidence="14 15">
    <name type="scientific">Fulvivirga imtechensis AK7</name>
    <dbReference type="NCBI Taxonomy" id="1237149"/>
    <lineage>
        <taxon>Bacteria</taxon>
        <taxon>Pseudomonadati</taxon>
        <taxon>Bacteroidota</taxon>
        <taxon>Cytophagia</taxon>
        <taxon>Cytophagales</taxon>
        <taxon>Fulvivirgaceae</taxon>
        <taxon>Fulvivirga</taxon>
    </lineage>
</organism>
<evidence type="ECO:0000256" key="10">
    <source>
        <dbReference type="ARBA" id="ARBA00022840"/>
    </source>
</evidence>
<keyword evidence="5 13" id="KW-0444">Lipid biosynthesis</keyword>
<dbReference type="GO" id="GO:0005886">
    <property type="term" value="C:plasma membrane"/>
    <property type="evidence" value="ECO:0007669"/>
    <property type="project" value="TreeGrafter"/>
</dbReference>
<dbReference type="PANTHER" id="PTHR42724">
    <property type="entry name" value="TETRAACYLDISACCHARIDE 4'-KINASE"/>
    <property type="match status" value="1"/>
</dbReference>
<evidence type="ECO:0000256" key="6">
    <source>
        <dbReference type="ARBA" id="ARBA00022556"/>
    </source>
</evidence>
<evidence type="ECO:0000256" key="3">
    <source>
        <dbReference type="ARBA" id="ARBA00012071"/>
    </source>
</evidence>
<comment type="catalytic activity">
    <reaction evidence="13">
        <text>a lipid A disaccharide + ATP = a lipid IVA + ADP + H(+)</text>
        <dbReference type="Rhea" id="RHEA:67840"/>
        <dbReference type="ChEBI" id="CHEBI:15378"/>
        <dbReference type="ChEBI" id="CHEBI:30616"/>
        <dbReference type="ChEBI" id="CHEBI:176343"/>
        <dbReference type="ChEBI" id="CHEBI:176425"/>
        <dbReference type="ChEBI" id="CHEBI:456216"/>
        <dbReference type="EC" id="2.7.1.130"/>
    </reaction>
</comment>
<name>L8JYL5_9BACT</name>
<dbReference type="STRING" id="1237149.C900_04749"/>
<gene>
    <name evidence="13" type="primary">lpxK</name>
    <name evidence="14" type="ORF">C900_04749</name>
</gene>
<evidence type="ECO:0000256" key="13">
    <source>
        <dbReference type="HAMAP-Rule" id="MF_00409"/>
    </source>
</evidence>
<evidence type="ECO:0000313" key="15">
    <source>
        <dbReference type="Proteomes" id="UP000011135"/>
    </source>
</evidence>
<reference evidence="14 15" key="1">
    <citation type="submission" date="2012-12" db="EMBL/GenBank/DDBJ databases">
        <title>Genome assembly of Fulvivirga imtechensis AK7.</title>
        <authorList>
            <person name="Nupur N."/>
            <person name="Khatri I."/>
            <person name="Kumar R."/>
            <person name="Subramanian S."/>
            <person name="Pinnaka A."/>
        </authorList>
    </citation>
    <scope>NUCLEOTIDE SEQUENCE [LARGE SCALE GENOMIC DNA]</scope>
    <source>
        <strain evidence="14 15">AK7</strain>
    </source>
</reference>
<comment type="pathway">
    <text evidence="2 13">Glycolipid biosynthesis; lipid IV(A) biosynthesis; lipid IV(A) from (3R)-3-hydroxytetradecanoyl-[acyl-carrier-protein] and UDP-N-acetyl-alpha-D-glucosamine: step 6/6.</text>
</comment>
<evidence type="ECO:0000256" key="5">
    <source>
        <dbReference type="ARBA" id="ARBA00022516"/>
    </source>
</evidence>
<dbReference type="AlphaFoldDB" id="L8JYL5"/>
<dbReference type="EMBL" id="AMZN01000007">
    <property type="protein sequence ID" value="ELR73238.1"/>
    <property type="molecule type" value="Genomic_DNA"/>
</dbReference>
<keyword evidence="10 13" id="KW-0067">ATP-binding</keyword>
<dbReference type="SUPFAM" id="SSF52540">
    <property type="entry name" value="P-loop containing nucleoside triphosphate hydrolases"/>
    <property type="match status" value="1"/>
</dbReference>
<keyword evidence="15" id="KW-1185">Reference proteome</keyword>
<dbReference type="eggNOG" id="COG1663">
    <property type="taxonomic scope" value="Bacteria"/>
</dbReference>
<dbReference type="PANTHER" id="PTHR42724:SF1">
    <property type="entry name" value="TETRAACYLDISACCHARIDE 4'-KINASE, MITOCHONDRIAL-RELATED"/>
    <property type="match status" value="1"/>
</dbReference>